<evidence type="ECO:0000313" key="1">
    <source>
        <dbReference type="EMBL" id="MCC4232658.1"/>
    </source>
</evidence>
<dbReference type="EMBL" id="JAJGNP010000005">
    <property type="protein sequence ID" value="MCC4232658.1"/>
    <property type="molecule type" value="Genomic_DNA"/>
</dbReference>
<protein>
    <recommendedName>
        <fullName evidence="3">Phage tail protein</fullName>
    </recommendedName>
</protein>
<proteinExistence type="predicted"/>
<dbReference type="Proteomes" id="UP001198830">
    <property type="component" value="Unassembled WGS sequence"/>
</dbReference>
<comment type="caution">
    <text evidence="1">The sequence shown here is derived from an EMBL/GenBank/DDBJ whole genome shotgun (WGS) entry which is preliminary data.</text>
</comment>
<evidence type="ECO:0000313" key="2">
    <source>
        <dbReference type="Proteomes" id="UP001198830"/>
    </source>
</evidence>
<keyword evidence="2" id="KW-1185">Reference proteome</keyword>
<organism evidence="1 2">
    <name type="scientific">Sphingobium soli</name>
    <dbReference type="NCBI Taxonomy" id="1591116"/>
    <lineage>
        <taxon>Bacteria</taxon>
        <taxon>Pseudomonadati</taxon>
        <taxon>Pseudomonadota</taxon>
        <taxon>Alphaproteobacteria</taxon>
        <taxon>Sphingomonadales</taxon>
        <taxon>Sphingomonadaceae</taxon>
        <taxon>Sphingobium</taxon>
    </lineage>
</organism>
<sequence>MPDILGLNSGPIESSDIPLWVPDRLLHGANGGVMGLFDLAYAPCFEGAAAGRSPVAGETIRDIATMLVDGSQSETTYNAVIDMDFEGGLPSYEGHGFDYSTATIIGSTVSVPNIAEHVTAQANQYWYQCLYVRLPIKANWHASGSIRPFTAYTTDAGGFQAEPDLLTIGQAYSANQLLRAVRTTSAGTYEQLQFTPFDAHFGQMAQILWWRDAAGIGLQLRTQAGGVQSIQGAAGVKTTQNLAGKKWRSGLGRSFWPGTPPPAARFRLYRGWAEDVELSGRDARTVADQDWRRVMARPAHVAFS</sequence>
<dbReference type="RefSeq" id="WP_228226858.1">
    <property type="nucleotide sequence ID" value="NZ_JAJGNP010000005.1"/>
</dbReference>
<reference evidence="1 2" key="1">
    <citation type="submission" date="2021-10" db="EMBL/GenBank/DDBJ databases">
        <title>The diversity and Nitrogen Metabolism of Culturable Nitrate-Utilizing Bacteria Within the Oxygen Minimum Zone of the Changjiang (Yangtze River)Estuary.</title>
        <authorList>
            <person name="Zhang D."/>
            <person name="Zheng J."/>
            <person name="Liu S."/>
            <person name="He W."/>
        </authorList>
    </citation>
    <scope>NUCLEOTIDE SEQUENCE [LARGE SCALE GENOMIC DNA]</scope>
    <source>
        <strain evidence="1 2">FXH275-2</strain>
    </source>
</reference>
<evidence type="ECO:0008006" key="3">
    <source>
        <dbReference type="Google" id="ProtNLM"/>
    </source>
</evidence>
<name>A0ABS8H3J2_9SPHN</name>
<accession>A0ABS8H3J2</accession>
<gene>
    <name evidence="1" type="ORF">LL253_08135</name>
</gene>